<feature type="region of interest" description="Disordered" evidence="1">
    <location>
        <begin position="325"/>
        <end position="395"/>
    </location>
</feature>
<sequence length="395" mass="46848">MRQRREEEEIIQQKKEEDRIRQRREEEDRIRQRKEEEDRIRQRKEEEDRIRQRKEDEEKIRQKREEEERIRQKREEEERIRQKKEEEDERIRKKNEKEEAMTRLNISSNKELHNRHLENVSMNVSNSCVYNPLYIMTFYFALLNVSSKREERSPHKARRRRHSIASVESPLLDYRLLPRPQVVRNEFFQDTDVASHSNQLTDIDVPSSSFNCDRSADHRVSTSSKQCSHFICLKQHRHDSSLSRVTSNHTTSTTKGQQKHCQRNDTLTNDIQLKGRNGVMKKSESSYIAPTLRGRKVLRENMDTKLNLENQRIKTIEEKEKQIEERMNSLQVASSSTQHPKAVRSRLVNSKGGKPLVIKRKVSQESITSDSRRSSKGSNNSPTRKDSAGKLRGPV</sequence>
<feature type="compositionally biased region" description="Polar residues" evidence="1">
    <location>
        <begin position="243"/>
        <end position="256"/>
    </location>
</feature>
<feature type="region of interest" description="Disordered" evidence="1">
    <location>
        <begin position="243"/>
        <end position="262"/>
    </location>
</feature>
<feature type="compositionally biased region" description="Basic and acidic residues" evidence="1">
    <location>
        <begin position="1"/>
        <end position="101"/>
    </location>
</feature>
<dbReference type="Proteomes" id="UP000095283">
    <property type="component" value="Unplaced"/>
</dbReference>
<evidence type="ECO:0000256" key="1">
    <source>
        <dbReference type="SAM" id="MobiDB-lite"/>
    </source>
</evidence>
<dbReference type="AlphaFoldDB" id="A0A1I7WBM4"/>
<accession>A0A1I7WBM4</accession>
<name>A0A1I7WBM4_HETBA</name>
<keyword evidence="2" id="KW-1185">Reference proteome</keyword>
<feature type="compositionally biased region" description="Polar residues" evidence="1">
    <location>
        <begin position="328"/>
        <end position="339"/>
    </location>
</feature>
<evidence type="ECO:0000313" key="3">
    <source>
        <dbReference type="WBParaSite" id="Hba_02108"/>
    </source>
</evidence>
<evidence type="ECO:0000313" key="2">
    <source>
        <dbReference type="Proteomes" id="UP000095283"/>
    </source>
</evidence>
<proteinExistence type="predicted"/>
<organism evidence="2 3">
    <name type="scientific">Heterorhabditis bacteriophora</name>
    <name type="common">Entomopathogenic nematode worm</name>
    <dbReference type="NCBI Taxonomy" id="37862"/>
    <lineage>
        <taxon>Eukaryota</taxon>
        <taxon>Metazoa</taxon>
        <taxon>Ecdysozoa</taxon>
        <taxon>Nematoda</taxon>
        <taxon>Chromadorea</taxon>
        <taxon>Rhabditida</taxon>
        <taxon>Rhabditina</taxon>
        <taxon>Rhabditomorpha</taxon>
        <taxon>Strongyloidea</taxon>
        <taxon>Heterorhabditidae</taxon>
        <taxon>Heterorhabditis</taxon>
    </lineage>
</organism>
<feature type="region of interest" description="Disordered" evidence="1">
    <location>
        <begin position="1"/>
        <end position="104"/>
    </location>
</feature>
<reference evidence="3" key="1">
    <citation type="submission" date="2016-11" db="UniProtKB">
        <authorList>
            <consortium name="WormBaseParasite"/>
        </authorList>
    </citation>
    <scope>IDENTIFICATION</scope>
</reference>
<protein>
    <submittedName>
        <fullName evidence="3">Uncharacterized protein</fullName>
    </submittedName>
</protein>
<dbReference type="WBParaSite" id="Hba_02108">
    <property type="protein sequence ID" value="Hba_02108"/>
    <property type="gene ID" value="Hba_02108"/>
</dbReference>